<proteinExistence type="predicted"/>
<evidence type="ECO:0000313" key="3">
    <source>
        <dbReference type="Proteomes" id="UP000502611"/>
    </source>
</evidence>
<dbReference type="InterPro" id="IPR029060">
    <property type="entry name" value="PIN-like_dom_sf"/>
</dbReference>
<name>A0A6M4G6E4_SPHYA</name>
<organism evidence="2 3">
    <name type="scientific">Sphingobium yanoikuyae</name>
    <name type="common">Sphingomonas yanoikuyae</name>
    <dbReference type="NCBI Taxonomy" id="13690"/>
    <lineage>
        <taxon>Bacteria</taxon>
        <taxon>Pseudomonadati</taxon>
        <taxon>Pseudomonadota</taxon>
        <taxon>Alphaproteobacteria</taxon>
        <taxon>Sphingomonadales</taxon>
        <taxon>Sphingomonadaceae</taxon>
        <taxon>Sphingobium</taxon>
    </lineage>
</organism>
<dbReference type="SUPFAM" id="SSF88723">
    <property type="entry name" value="PIN domain-like"/>
    <property type="match status" value="1"/>
</dbReference>
<dbReference type="CDD" id="cd18692">
    <property type="entry name" value="PIN_VapC-like"/>
    <property type="match status" value="1"/>
</dbReference>
<gene>
    <name evidence="2" type="ORF">HH800_11860</name>
</gene>
<dbReference type="RefSeq" id="WP_021225646.1">
    <property type="nucleotide sequence ID" value="NZ_CP053021.1"/>
</dbReference>
<dbReference type="Gene3D" id="3.40.50.1010">
    <property type="entry name" value="5'-nuclease"/>
    <property type="match status" value="1"/>
</dbReference>
<protein>
    <submittedName>
        <fullName evidence="2">PIN domain-containing protein</fullName>
    </submittedName>
</protein>
<reference evidence="2 3" key="1">
    <citation type="submission" date="2020-04" db="EMBL/GenBank/DDBJ databases">
        <title>The Whole Genome Analysis of High salt-tolerant Sphingobium yanoikuyae YC-XJ2 with Aryl organophosphorus flame retardants (aryl-OPFRs)-degrading capacity and characteristics of Related phosphotriesterase.</title>
        <authorList>
            <person name="Li X."/>
        </authorList>
    </citation>
    <scope>NUCLEOTIDE SEQUENCE [LARGE SCALE GENOMIC DNA]</scope>
    <source>
        <strain evidence="2 3">YC-XJ2</strain>
    </source>
</reference>
<sequence>MKVAFDTNILAYAEGVNDSEKRATALALVRRIPTDGAVIPVQVLGELFNVLVRKAERPRAQARDALLAWRDTFPTVDTSADVMMTALDLATDHRLPTSDAVILAAASHSGCRLLLSEDLQDGFTWGGVTVANPFAKERHPLLEALLSGAAEEP</sequence>
<dbReference type="EMBL" id="CP053021">
    <property type="protein sequence ID" value="QJR02815.1"/>
    <property type="molecule type" value="Genomic_DNA"/>
</dbReference>
<dbReference type="AlphaFoldDB" id="A0A6M4G6E4"/>
<accession>A0A6M4G6E4</accession>
<dbReference type="Proteomes" id="UP000502611">
    <property type="component" value="Chromosome"/>
</dbReference>
<dbReference type="Pfam" id="PF01850">
    <property type="entry name" value="PIN"/>
    <property type="match status" value="1"/>
</dbReference>
<evidence type="ECO:0000259" key="1">
    <source>
        <dbReference type="Pfam" id="PF01850"/>
    </source>
</evidence>
<dbReference type="InterPro" id="IPR002716">
    <property type="entry name" value="PIN_dom"/>
</dbReference>
<feature type="domain" description="PIN" evidence="1">
    <location>
        <begin position="5"/>
        <end position="118"/>
    </location>
</feature>
<evidence type="ECO:0000313" key="2">
    <source>
        <dbReference type="EMBL" id="QJR02815.1"/>
    </source>
</evidence>